<organism evidence="2 3">
    <name type="scientific">Faecalimonas umbilicata</name>
    <dbReference type="NCBI Taxonomy" id="1912855"/>
    <lineage>
        <taxon>Bacteria</taxon>
        <taxon>Bacillati</taxon>
        <taxon>Bacillota</taxon>
        <taxon>Clostridia</taxon>
        <taxon>Lachnospirales</taxon>
        <taxon>Lachnospiraceae</taxon>
        <taxon>Faecalimonas</taxon>
    </lineage>
</organism>
<dbReference type="AlphaFoldDB" id="A0A4R3JHQ6"/>
<dbReference type="RefSeq" id="WP_116442418.1">
    <property type="nucleotide sequence ID" value="NZ_BHEO01000008.1"/>
</dbReference>
<protein>
    <submittedName>
        <fullName evidence="2">Uncharacterized protein</fullName>
    </submittedName>
</protein>
<proteinExistence type="predicted"/>
<accession>A0A4R3JHQ6</accession>
<dbReference type="EMBL" id="SLZV01000022">
    <property type="protein sequence ID" value="TCS65514.1"/>
    <property type="molecule type" value="Genomic_DNA"/>
</dbReference>
<gene>
    <name evidence="2" type="ORF">EDD74_1227</name>
    <name evidence="1" type="ORF">FAEUMB_31300</name>
</gene>
<comment type="caution">
    <text evidence="2">The sequence shown here is derived from an EMBL/GenBank/DDBJ whole genome shotgun (WGS) entry which is preliminary data.</text>
</comment>
<evidence type="ECO:0000313" key="4">
    <source>
        <dbReference type="Proteomes" id="UP000702954"/>
    </source>
</evidence>
<sequence>MIDNADITIINKVVGADRREKFVPTMISGACWYDVRSMSQAEMQREGSARVVIRIPFNATIEGGKIYLPEEEFKRVSADDLGKYWTIQKNAYVLRRHIVQADNWLFDPFSFRYGKITELLPEELNRLRSEDEDFFTIVEYADNTQRGSNRSKHWRIGGA</sequence>
<evidence type="ECO:0000313" key="3">
    <source>
        <dbReference type="Proteomes" id="UP000294613"/>
    </source>
</evidence>
<reference evidence="2 3" key="2">
    <citation type="submission" date="2019-03" db="EMBL/GenBank/DDBJ databases">
        <title>Genomic Encyclopedia of Type Strains, Phase IV (KMG-IV): sequencing the most valuable type-strain genomes for metagenomic binning, comparative biology and taxonomic classification.</title>
        <authorList>
            <person name="Goeker M."/>
        </authorList>
    </citation>
    <scope>NUCLEOTIDE SEQUENCE [LARGE SCALE GENOMIC DNA]</scope>
    <source>
        <strain evidence="2 3">DSM 103426</strain>
    </source>
</reference>
<dbReference type="Proteomes" id="UP000294613">
    <property type="component" value="Unassembled WGS sequence"/>
</dbReference>
<name>A0A4R3JHQ6_9FIRM</name>
<reference evidence="1 4" key="1">
    <citation type="journal article" date="2018" name="Int. J. Syst. Evol. Microbiol.">
        <title>Draft Genome Sequence of Faecalimonas umbilicata JCM 30896T, an Acetate-Producing Bacterium Isolated from Human Feces.</title>
        <authorList>
            <person name="Sakamoto M."/>
            <person name="Ikeyama N."/>
            <person name="Yuki M."/>
            <person name="Ohkuma M."/>
        </authorList>
    </citation>
    <scope>NUCLEOTIDE SEQUENCE [LARGE SCALE GENOMIC DNA]</scope>
    <source>
        <strain evidence="1 4">EGH7</strain>
    </source>
</reference>
<keyword evidence="4" id="KW-1185">Reference proteome</keyword>
<dbReference type="Proteomes" id="UP000702954">
    <property type="component" value="Unassembled WGS sequence"/>
</dbReference>
<evidence type="ECO:0000313" key="1">
    <source>
        <dbReference type="EMBL" id="GBU06589.1"/>
    </source>
</evidence>
<evidence type="ECO:0000313" key="2">
    <source>
        <dbReference type="EMBL" id="TCS65514.1"/>
    </source>
</evidence>
<dbReference type="EMBL" id="BHEO01000008">
    <property type="protein sequence ID" value="GBU06589.1"/>
    <property type="molecule type" value="Genomic_DNA"/>
</dbReference>